<dbReference type="InterPro" id="IPR014710">
    <property type="entry name" value="RmlC-like_jellyroll"/>
</dbReference>
<name>A0A937G458_9BACT</name>
<dbReference type="GO" id="GO:0019305">
    <property type="term" value="P:dTDP-rhamnose biosynthetic process"/>
    <property type="evidence" value="ECO:0007669"/>
    <property type="project" value="UniProtKB-UniRule"/>
</dbReference>
<evidence type="ECO:0000256" key="6">
    <source>
        <dbReference type="PIRSR" id="PIRSR600888-3"/>
    </source>
</evidence>
<feature type="active site" description="Proton donor" evidence="5">
    <location>
        <position position="132"/>
    </location>
</feature>
<dbReference type="SUPFAM" id="SSF51182">
    <property type="entry name" value="RmlC-like cupins"/>
    <property type="match status" value="1"/>
</dbReference>
<evidence type="ECO:0000256" key="2">
    <source>
        <dbReference type="ARBA" id="ARBA00001997"/>
    </source>
</evidence>
<evidence type="ECO:0000256" key="7">
    <source>
        <dbReference type="RuleBase" id="RU364069"/>
    </source>
</evidence>
<evidence type="ECO:0000313" key="8">
    <source>
        <dbReference type="EMBL" id="MBL6448106.1"/>
    </source>
</evidence>
<evidence type="ECO:0000256" key="4">
    <source>
        <dbReference type="ARBA" id="ARBA00019595"/>
    </source>
</evidence>
<dbReference type="RefSeq" id="WP_202857640.1">
    <property type="nucleotide sequence ID" value="NZ_JAEUGD010000058.1"/>
</dbReference>
<dbReference type="CDD" id="cd00438">
    <property type="entry name" value="cupin_RmlC"/>
    <property type="match status" value="1"/>
</dbReference>
<dbReference type="PANTHER" id="PTHR21047">
    <property type="entry name" value="DTDP-6-DEOXY-D-GLUCOSE-3,5 EPIMERASE"/>
    <property type="match status" value="1"/>
</dbReference>
<feature type="site" description="Participates in a stacking interaction with the thymidine ring of dTDP-4-oxo-6-deoxyglucose" evidence="6">
    <location>
        <position position="138"/>
    </location>
</feature>
<dbReference type="Gene3D" id="2.60.120.10">
    <property type="entry name" value="Jelly Rolls"/>
    <property type="match status" value="1"/>
</dbReference>
<evidence type="ECO:0000256" key="3">
    <source>
        <dbReference type="ARBA" id="ARBA00012098"/>
    </source>
</evidence>
<organism evidence="8 9">
    <name type="scientific">Fulvivirga marina</name>
    <dbReference type="NCBI Taxonomy" id="2494733"/>
    <lineage>
        <taxon>Bacteria</taxon>
        <taxon>Pseudomonadati</taxon>
        <taxon>Bacteroidota</taxon>
        <taxon>Cytophagia</taxon>
        <taxon>Cytophagales</taxon>
        <taxon>Fulvivirgaceae</taxon>
        <taxon>Fulvivirga</taxon>
    </lineage>
</organism>
<reference evidence="8" key="1">
    <citation type="submission" date="2021-01" db="EMBL/GenBank/DDBJ databases">
        <title>Fulvivirga kasyanovii gen. nov., sp nov., a novel member of the phylum Bacteroidetes isolated from seawater in a mussel farm.</title>
        <authorList>
            <person name="Zhao L.-H."/>
            <person name="Wang Z.-J."/>
        </authorList>
    </citation>
    <scope>NUCLEOTIDE SEQUENCE</scope>
    <source>
        <strain evidence="8">29W222</strain>
    </source>
</reference>
<proteinExistence type="inferred from homology"/>
<dbReference type="EMBL" id="JAEUGD010000058">
    <property type="protein sequence ID" value="MBL6448106.1"/>
    <property type="molecule type" value="Genomic_DNA"/>
</dbReference>
<dbReference type="GO" id="GO:0005829">
    <property type="term" value="C:cytosol"/>
    <property type="evidence" value="ECO:0007669"/>
    <property type="project" value="TreeGrafter"/>
</dbReference>
<protein>
    <recommendedName>
        <fullName evidence="4 7">dTDP-4-dehydrorhamnose 3,5-epimerase</fullName>
        <ecNumber evidence="3 7">5.1.3.13</ecNumber>
    </recommendedName>
    <alternativeName>
        <fullName evidence="7">Thymidine diphospho-4-keto-rhamnose 3,5-epimerase</fullName>
    </alternativeName>
</protein>
<comment type="function">
    <text evidence="2 7">Catalyzes the epimerization of the C3' and C5'positions of dTDP-6-deoxy-D-xylo-4-hexulose, forming dTDP-6-deoxy-L-lyxo-4-hexulose.</text>
</comment>
<keyword evidence="7 8" id="KW-0413">Isomerase</keyword>
<dbReference type="EC" id="5.1.3.13" evidence="3 7"/>
<dbReference type="NCBIfam" id="TIGR01221">
    <property type="entry name" value="rmlC"/>
    <property type="match status" value="1"/>
</dbReference>
<feature type="active site" description="Proton acceptor" evidence="5">
    <location>
        <position position="62"/>
    </location>
</feature>
<evidence type="ECO:0000256" key="1">
    <source>
        <dbReference type="ARBA" id="ARBA00001298"/>
    </source>
</evidence>
<evidence type="ECO:0000313" key="9">
    <source>
        <dbReference type="Proteomes" id="UP000614216"/>
    </source>
</evidence>
<dbReference type="InterPro" id="IPR011051">
    <property type="entry name" value="RmlC_Cupin_sf"/>
</dbReference>
<keyword evidence="9" id="KW-1185">Reference proteome</keyword>
<sequence>MIFEETKLRGAYVIKPERLEDERGFFARSFCLKEFAEHGLSPFVVQCNISYNKKKGTFRGMHFQAPPFEEDKIVCCTQGSILDYVVDLRLGSPTFKQWVAVELSAENRNILYIPKTFAHGFITLTNDTQVFYQMTQFYNAESARGFRWDDPAFDIQLPIPVESIAEKDRSFPPFEYPSILFSSAK</sequence>
<dbReference type="GO" id="GO:0008830">
    <property type="term" value="F:dTDP-4-dehydrorhamnose 3,5-epimerase activity"/>
    <property type="evidence" value="ECO:0007669"/>
    <property type="project" value="UniProtKB-UniRule"/>
</dbReference>
<dbReference type="GO" id="GO:0000271">
    <property type="term" value="P:polysaccharide biosynthetic process"/>
    <property type="evidence" value="ECO:0007669"/>
    <property type="project" value="TreeGrafter"/>
</dbReference>
<accession>A0A937G458</accession>
<dbReference type="AlphaFoldDB" id="A0A937G458"/>
<gene>
    <name evidence="8" type="primary">rfbC</name>
    <name evidence="8" type="ORF">JMN32_17440</name>
</gene>
<dbReference type="Pfam" id="PF00908">
    <property type="entry name" value="dTDP_sugar_isom"/>
    <property type="match status" value="1"/>
</dbReference>
<comment type="similarity">
    <text evidence="7">Belongs to the dTDP-4-dehydrorhamnose 3,5-epimerase family.</text>
</comment>
<dbReference type="InterPro" id="IPR000888">
    <property type="entry name" value="RmlC-like"/>
</dbReference>
<comment type="pathway">
    <text evidence="7">Carbohydrate biosynthesis; dTDP-L-rhamnose biosynthesis.</text>
</comment>
<comment type="caution">
    <text evidence="8">The sequence shown here is derived from an EMBL/GenBank/DDBJ whole genome shotgun (WGS) entry which is preliminary data.</text>
</comment>
<evidence type="ECO:0000256" key="5">
    <source>
        <dbReference type="PIRSR" id="PIRSR600888-1"/>
    </source>
</evidence>
<comment type="catalytic activity">
    <reaction evidence="1 7">
        <text>dTDP-4-dehydro-6-deoxy-alpha-D-glucose = dTDP-4-dehydro-beta-L-rhamnose</text>
        <dbReference type="Rhea" id="RHEA:16969"/>
        <dbReference type="ChEBI" id="CHEBI:57649"/>
        <dbReference type="ChEBI" id="CHEBI:62830"/>
        <dbReference type="EC" id="5.1.3.13"/>
    </reaction>
</comment>
<comment type="subunit">
    <text evidence="7">Homodimer.</text>
</comment>
<dbReference type="PANTHER" id="PTHR21047:SF2">
    <property type="entry name" value="THYMIDINE DIPHOSPHO-4-KETO-RHAMNOSE 3,5-EPIMERASE"/>
    <property type="match status" value="1"/>
</dbReference>
<dbReference type="Proteomes" id="UP000614216">
    <property type="component" value="Unassembled WGS sequence"/>
</dbReference>